<feature type="compositionally biased region" description="Pro residues" evidence="1">
    <location>
        <begin position="366"/>
        <end position="379"/>
    </location>
</feature>
<sequence length="1505" mass="155357">MKFVNPFIFPAPYPRYEEGSFKNTLCYIPWNDHIFPQPCDDPDFPDGIPCLFFPAHESASILLFLHGNAEDLGMIFSFLRHMRNQFKVNTLALEYPGYGLLRKAQPSVESVNKVATTVLRHLVDRIGVSYSQVFLLGRSIGSGPAVDLSSRYPLGGLVLVSAFTSLREAVAAVVGRLPAMLVSGSAFPNGSLIANVSCPTLFIHGRGDALIPSSHSEELHRRCRAKKMIVLPEGMEHNSNLFADADFLAVPVINFFGFPGFSSANPPRLPRVLFLSPHERKKRKRILERRVKGRSRGGRQGSPQGQRNGDVMEVDGESDTDWGMCAFSPSGPSRSQTRASLRGGSERTWTGPSRPLHAGDVGEIPQPCPVSTPSLPPPQRVRKPPSLSQSNGDSSISGGEPALEVLSARRFFEAPPPADPNQKGANKSSSSSSSANLHPNGGAAVTSVDSLGRLFPHSAAAPGGAHAPGGGFKRDHKKKHEQTAGQGAPSKESMQRTDFEEAVADAAGAAVLEEALVRTPDAVVVSASRKFALAAPSSPGAPSPPNSVDKSDISFEVRLRNREGVMGANRTHPGRSNNAQGRTTAATASGGVHTGGQGGRGSLPPHASSFPSQSVSGPSLHFGAFRRNQSERMAAAGEGDGPISKQAPPPRACSPSSVSSASACSLGDLLSDEFLRGETPRSSVSLSPSPSQSGRNSPTTRAGPSRSGSWTGPESSEFDPHSSSNKMGGKSGNGNGNRNQQQASSRAGGRGGRGGGGPGGGGGWRSLFGKRHHNAVESGAGETGGEDDPMHGGTKGFGRSSADRLLNTIDWEAVCLAAMNDPVLRDALERERETSVAAALAAGEEEGDSSSSAIPSRGRDRTGSSSLGGRLSPFCRDKPASHPRGRVGAHTPSAEGTSGAGRQQWRNSSAQSPAEVNLSSSSHQTAAKQKKPTHMQRQPPHPHSQQNLPVAAPPRPQAPPKPGSFDRSLSASNSGSSQDESGQSSAASVLAAAAAAGRGRTSDPISLQEAKGRGREGKEAKGGSTSGVHGAGRGQGLNFLRRREEPSQSSSKKGVGEATQQQQQQQQQGRVAPKEKVSASGPGRPPNLHLPQQGKGQQQQQQGGGRGKASTSSRIGLAGGGAGVAEAKKGNGERKGVSGHPAERPTNAAVSPSVPSVVSFDTAAASSSLSPKMNLSAGPEGGFDALFSSPSPEHQQTSNRAQQRPPVVPPLPLHQLKSANSAAAGRAGVAPAGGVQPKPPNEKEKQTRPPLARSAPGAGPPGASSSSSHAPHAVGSGAPNTLHPAQKKQQQQLKASKGSSHQPGVPTVHGGGRGERGERERERGGASVGDLTACAFARGELDSSSAGSGVGDRPGGGLNQMLMQKQKNELVNASTKGPLSVAPGMLFRQQLAQSKSGHSLGAGGGGGARQQMSLSSSQTAGGFQQRGRATPSPSLPARRERESATAASNRSVIGRAAEGTKGNNIGGGGGWGPDIHVRLRGVGGTGALRGSGRGTPGPSRPGDGL</sequence>
<evidence type="ECO:0008006" key="3">
    <source>
        <dbReference type="Google" id="ProtNLM"/>
    </source>
</evidence>
<feature type="compositionally biased region" description="Polar residues" evidence="1">
    <location>
        <begin position="574"/>
        <end position="587"/>
    </location>
</feature>
<feature type="compositionally biased region" description="Polar residues" evidence="1">
    <location>
        <begin position="1410"/>
        <end position="1422"/>
    </location>
</feature>
<reference evidence="2" key="1">
    <citation type="submission" date="2014-11" db="EMBL/GenBank/DDBJ databases">
        <authorList>
            <person name="Otto D Thomas"/>
            <person name="Naeem Raeece"/>
        </authorList>
    </citation>
    <scope>NUCLEOTIDE SEQUENCE</scope>
</reference>
<dbReference type="SUPFAM" id="SSF53474">
    <property type="entry name" value="alpha/beta-Hydrolases"/>
    <property type="match status" value="1"/>
</dbReference>
<feature type="region of interest" description="Disordered" evidence="1">
    <location>
        <begin position="533"/>
        <end position="801"/>
    </location>
</feature>
<dbReference type="VEuPathDB" id="CryptoDB:Cvel_4342"/>
<gene>
    <name evidence="2" type="ORF">Cvel_4342</name>
</gene>
<protein>
    <recommendedName>
        <fullName evidence="3">Serine aminopeptidase S33 domain-containing protein</fullName>
    </recommendedName>
</protein>
<feature type="compositionally biased region" description="Low complexity" evidence="1">
    <location>
        <begin position="1219"/>
        <end position="1234"/>
    </location>
</feature>
<feature type="compositionally biased region" description="Gly residues" evidence="1">
    <location>
        <begin position="748"/>
        <end position="764"/>
    </location>
</feature>
<feature type="compositionally biased region" description="Polar residues" evidence="1">
    <location>
        <begin position="1188"/>
        <end position="1202"/>
    </location>
</feature>
<feature type="compositionally biased region" description="Low complexity" evidence="1">
    <location>
        <begin position="1150"/>
        <end position="1159"/>
    </location>
</feature>
<feature type="region of interest" description="Disordered" evidence="1">
    <location>
        <begin position="829"/>
        <end position="1371"/>
    </location>
</feature>
<name>A0A0G4G930_9ALVE</name>
<feature type="compositionally biased region" description="Low complexity" evidence="1">
    <location>
        <begin position="680"/>
        <end position="698"/>
    </location>
</feature>
<dbReference type="PANTHER" id="PTHR12277:SF197">
    <property type="entry name" value="CHROMOSOME UNDETERMINED SCAFFOLD_38, WHOLE GENOME SHOTGUN SEQUENCE"/>
    <property type="match status" value="1"/>
</dbReference>
<feature type="compositionally biased region" description="Low complexity" evidence="1">
    <location>
        <begin position="970"/>
        <end position="996"/>
    </location>
</feature>
<feature type="compositionally biased region" description="Low complexity" evidence="1">
    <location>
        <begin position="608"/>
        <end position="619"/>
    </location>
</feature>
<feature type="compositionally biased region" description="Low complexity" evidence="1">
    <location>
        <begin position="1092"/>
        <end position="1101"/>
    </location>
</feature>
<feature type="compositionally biased region" description="Pro residues" evidence="1">
    <location>
        <begin position="951"/>
        <end position="962"/>
    </location>
</feature>
<feature type="compositionally biased region" description="Polar residues" evidence="1">
    <location>
        <begin position="330"/>
        <end position="339"/>
    </location>
</feature>
<feature type="compositionally biased region" description="Low complexity" evidence="1">
    <location>
        <begin position="736"/>
        <end position="746"/>
    </location>
</feature>
<feature type="compositionally biased region" description="Basic residues" evidence="1">
    <location>
        <begin position="283"/>
        <end position="297"/>
    </location>
</feature>
<feature type="compositionally biased region" description="Gly residues" evidence="1">
    <location>
        <begin position="1348"/>
        <end position="1358"/>
    </location>
</feature>
<dbReference type="InterPro" id="IPR029058">
    <property type="entry name" value="AB_hydrolase_fold"/>
</dbReference>
<dbReference type="PANTHER" id="PTHR12277">
    <property type="entry name" value="ALPHA/BETA HYDROLASE DOMAIN-CONTAINING PROTEIN"/>
    <property type="match status" value="1"/>
</dbReference>
<feature type="compositionally biased region" description="Basic and acidic residues" evidence="1">
    <location>
        <begin position="549"/>
        <end position="563"/>
    </location>
</feature>
<accession>A0A0G4G930</accession>
<feature type="compositionally biased region" description="Low complexity" evidence="1">
    <location>
        <begin position="1249"/>
        <end position="1278"/>
    </location>
</feature>
<evidence type="ECO:0000313" key="2">
    <source>
        <dbReference type="EMBL" id="CEM25078.1"/>
    </source>
</evidence>
<feature type="compositionally biased region" description="Basic and acidic residues" evidence="1">
    <location>
        <begin position="1312"/>
        <end position="1324"/>
    </location>
</feature>
<feature type="compositionally biased region" description="Gly residues" evidence="1">
    <location>
        <begin position="1481"/>
        <end position="1495"/>
    </location>
</feature>
<feature type="compositionally biased region" description="Basic and acidic residues" evidence="1">
    <location>
        <begin position="1126"/>
        <end position="1136"/>
    </location>
</feature>
<feature type="compositionally biased region" description="Polar residues" evidence="1">
    <location>
        <begin position="1293"/>
        <end position="1302"/>
    </location>
</feature>
<proteinExistence type="predicted"/>
<evidence type="ECO:0000256" key="1">
    <source>
        <dbReference type="SAM" id="MobiDB-lite"/>
    </source>
</evidence>
<feature type="compositionally biased region" description="Polar residues" evidence="1">
    <location>
        <begin position="1361"/>
        <end position="1371"/>
    </location>
</feature>
<organism evidence="2">
    <name type="scientific">Chromera velia CCMP2878</name>
    <dbReference type="NCBI Taxonomy" id="1169474"/>
    <lineage>
        <taxon>Eukaryota</taxon>
        <taxon>Sar</taxon>
        <taxon>Alveolata</taxon>
        <taxon>Colpodellida</taxon>
        <taxon>Chromeraceae</taxon>
        <taxon>Chromera</taxon>
    </lineage>
</organism>
<feature type="compositionally biased region" description="Polar residues" evidence="1">
    <location>
        <begin position="1164"/>
        <end position="1173"/>
    </location>
</feature>
<feature type="compositionally biased region" description="Basic and acidic residues" evidence="1">
    <location>
        <begin position="1010"/>
        <end position="1021"/>
    </location>
</feature>
<feature type="region of interest" description="Disordered" evidence="1">
    <location>
        <begin position="1390"/>
        <end position="1505"/>
    </location>
</feature>
<dbReference type="Gene3D" id="3.40.50.1820">
    <property type="entry name" value="alpha/beta hydrolase"/>
    <property type="match status" value="1"/>
</dbReference>
<feature type="compositionally biased region" description="Low complexity" evidence="1">
    <location>
        <begin position="863"/>
        <end position="872"/>
    </location>
</feature>
<dbReference type="EMBL" id="CDMZ01000981">
    <property type="protein sequence ID" value="CEM25078.1"/>
    <property type="molecule type" value="Genomic_DNA"/>
</dbReference>
<feature type="compositionally biased region" description="Polar residues" evidence="1">
    <location>
        <begin position="386"/>
        <end position="397"/>
    </location>
</feature>
<feature type="region of interest" description="Disordered" evidence="1">
    <location>
        <begin position="283"/>
        <end position="500"/>
    </location>
</feature>
<feature type="compositionally biased region" description="Polar residues" evidence="1">
    <location>
        <begin position="699"/>
        <end position="714"/>
    </location>
</feature>
<feature type="compositionally biased region" description="Polar residues" evidence="1">
    <location>
        <begin position="894"/>
        <end position="927"/>
    </location>
</feature>
<feature type="compositionally biased region" description="Low complexity" evidence="1">
    <location>
        <begin position="653"/>
        <end position="665"/>
    </location>
</feature>
<feature type="compositionally biased region" description="Gly residues" evidence="1">
    <location>
        <begin position="592"/>
        <end position="601"/>
    </location>
</feature>
<feature type="compositionally biased region" description="Low complexity" evidence="1">
    <location>
        <begin position="1496"/>
        <end position="1505"/>
    </location>
</feature>